<gene>
    <name evidence="2" type="ORF">E3N88_19903</name>
</gene>
<dbReference type="EMBL" id="SZYD01000010">
    <property type="protein sequence ID" value="KAD4983232.1"/>
    <property type="molecule type" value="Genomic_DNA"/>
</dbReference>
<evidence type="ECO:0000313" key="3">
    <source>
        <dbReference type="Proteomes" id="UP000326396"/>
    </source>
</evidence>
<keyword evidence="3" id="KW-1185">Reference proteome</keyword>
<reference evidence="2 3" key="1">
    <citation type="submission" date="2019-05" db="EMBL/GenBank/DDBJ databases">
        <title>Mikania micrantha, genome provides insights into the molecular mechanism of rapid growth.</title>
        <authorList>
            <person name="Liu B."/>
        </authorList>
    </citation>
    <scope>NUCLEOTIDE SEQUENCE [LARGE SCALE GENOMIC DNA]</scope>
    <source>
        <strain evidence="2">NLD-2019</strain>
        <tissue evidence="2">Leaf</tissue>
    </source>
</reference>
<organism evidence="2 3">
    <name type="scientific">Mikania micrantha</name>
    <name type="common">bitter vine</name>
    <dbReference type="NCBI Taxonomy" id="192012"/>
    <lineage>
        <taxon>Eukaryota</taxon>
        <taxon>Viridiplantae</taxon>
        <taxon>Streptophyta</taxon>
        <taxon>Embryophyta</taxon>
        <taxon>Tracheophyta</taxon>
        <taxon>Spermatophyta</taxon>
        <taxon>Magnoliopsida</taxon>
        <taxon>eudicotyledons</taxon>
        <taxon>Gunneridae</taxon>
        <taxon>Pentapetalae</taxon>
        <taxon>asterids</taxon>
        <taxon>campanulids</taxon>
        <taxon>Asterales</taxon>
        <taxon>Asteraceae</taxon>
        <taxon>Asteroideae</taxon>
        <taxon>Heliantheae alliance</taxon>
        <taxon>Eupatorieae</taxon>
        <taxon>Mikania</taxon>
    </lineage>
</organism>
<evidence type="ECO:0000313" key="2">
    <source>
        <dbReference type="EMBL" id="KAD4983232.1"/>
    </source>
</evidence>
<feature type="compositionally biased region" description="Low complexity" evidence="1">
    <location>
        <begin position="26"/>
        <end position="36"/>
    </location>
</feature>
<feature type="region of interest" description="Disordered" evidence="1">
    <location>
        <begin position="1"/>
        <end position="36"/>
    </location>
</feature>
<protein>
    <submittedName>
        <fullName evidence="2">Uncharacterized protein</fullName>
    </submittedName>
</protein>
<comment type="caution">
    <text evidence="2">The sequence shown here is derived from an EMBL/GenBank/DDBJ whole genome shotgun (WGS) entry which is preliminary data.</text>
</comment>
<evidence type="ECO:0000256" key="1">
    <source>
        <dbReference type="SAM" id="MobiDB-lite"/>
    </source>
</evidence>
<name>A0A5N6NSM5_9ASTR</name>
<proteinExistence type="predicted"/>
<dbReference type="Proteomes" id="UP000326396">
    <property type="component" value="Linkage Group LG18"/>
</dbReference>
<sequence>MLSKYTRKRTGTDLAPPPSLKKLKESSPSPLVTLSPPGTSSAIPLVSAFSSSSCVCCPLASTTSLSSLPPVTLSTSLLDSSIFTYSSSVVISRDLPPIITSSPANVPSTLSSSTLLTMSPAESPRHSHSRYVPGFDPAAPFVPNWGLKHGSVLNIPSLCREFLFRGIPSAEAKRTQKLPLQDLGDHLAHSLSSLVACVPELGRRSELLDAEMKRLSTEHGATLTELFKLRQENESDKSELAVLRRQDGLRTADRKRGFTIFSRALLKADKEWLIQQGIPKSFDALRLSSSYLHIIDKITSSSDLMGRQQGIREGYALSQSGQSLDDCQVLSLPTVDLLGSAYEELGDPDIPILNDIISTASAENLDGLKELLKSPDIPHVSEDSEQASFEE</sequence>
<dbReference type="AlphaFoldDB" id="A0A5N6NSM5"/>
<accession>A0A5N6NSM5</accession>